<feature type="region of interest" description="Disordered" evidence="1">
    <location>
        <begin position="113"/>
        <end position="142"/>
    </location>
</feature>
<dbReference type="OrthoDB" id="4333954at2"/>
<dbReference type="RefSeq" id="WP_046915125.1">
    <property type="nucleotide sequence ID" value="NZ_JADBGF010000001.1"/>
</dbReference>
<dbReference type="GeneID" id="86824962"/>
<organism evidence="2 3">
    <name type="scientific">Streptomyces stelliscabiei</name>
    <dbReference type="NCBI Taxonomy" id="146820"/>
    <lineage>
        <taxon>Bacteria</taxon>
        <taxon>Bacillati</taxon>
        <taxon>Actinomycetota</taxon>
        <taxon>Actinomycetes</taxon>
        <taxon>Kitasatosporales</taxon>
        <taxon>Streptomycetaceae</taxon>
        <taxon>Streptomyces</taxon>
    </lineage>
</organism>
<dbReference type="AlphaFoldDB" id="A0A8I0P0Q0"/>
<protein>
    <submittedName>
        <fullName evidence="2">Uncharacterized protein</fullName>
    </submittedName>
</protein>
<dbReference type="Proteomes" id="UP000629287">
    <property type="component" value="Unassembled WGS sequence"/>
</dbReference>
<dbReference type="EMBL" id="JADBGF010000001">
    <property type="protein sequence ID" value="MBE1594151.1"/>
    <property type="molecule type" value="Genomic_DNA"/>
</dbReference>
<evidence type="ECO:0000313" key="2">
    <source>
        <dbReference type="EMBL" id="MBE1594151.1"/>
    </source>
</evidence>
<reference evidence="2 3" key="1">
    <citation type="submission" date="2020-10" db="EMBL/GenBank/DDBJ databases">
        <title>Sequencing the genomes of 1000 actinobacteria strains.</title>
        <authorList>
            <person name="Klenk H.-P."/>
        </authorList>
    </citation>
    <scope>NUCLEOTIDE SEQUENCE [LARGE SCALE GENOMIC DNA]</scope>
    <source>
        <strain evidence="2 3">DSM 41803</strain>
    </source>
</reference>
<evidence type="ECO:0000313" key="3">
    <source>
        <dbReference type="Proteomes" id="UP000629287"/>
    </source>
</evidence>
<feature type="compositionally biased region" description="Low complexity" evidence="1">
    <location>
        <begin position="125"/>
        <end position="142"/>
    </location>
</feature>
<gene>
    <name evidence="2" type="ORF">H4687_000280</name>
</gene>
<sequence>MPAPDATAQTIAERIEDLYAQPLADLGTLAGLNPDGSMLAALIAGLTDLQFAERNIDFQRQRLLQLADPEREIGTFEAGHILDCARRISDAVATRDAHAKTLSGVLASLHRVPAPDAKPEPAPAAPTAAPVPASARAVARTR</sequence>
<comment type="caution">
    <text evidence="2">The sequence shown here is derived from an EMBL/GenBank/DDBJ whole genome shotgun (WGS) entry which is preliminary data.</text>
</comment>
<name>A0A8I0P0Q0_9ACTN</name>
<keyword evidence="3" id="KW-1185">Reference proteome</keyword>
<accession>A0A8I0P0Q0</accession>
<evidence type="ECO:0000256" key="1">
    <source>
        <dbReference type="SAM" id="MobiDB-lite"/>
    </source>
</evidence>
<proteinExistence type="predicted"/>